<sequence>MSNNAAALPITNAKPFFARFLATQEETPPTEKPAETPAPFPFPEFPPIFTLKFPSDWEDS</sequence>
<reference evidence="3" key="1">
    <citation type="journal article" date="2011" name="MBio">
        <title>Novel metabolic attributes of the genus Cyanothece, comprising a group of unicellular nitrogen-fixing Cyanobacteria.</title>
        <authorList>
            <person name="Bandyopadhyay A."/>
            <person name="Elvitigala T."/>
            <person name="Welsh E."/>
            <person name="Stockel J."/>
            <person name="Liberton M."/>
            <person name="Min H."/>
            <person name="Sherman L.A."/>
            <person name="Pakrasi H.B."/>
        </authorList>
    </citation>
    <scope>NUCLEOTIDE SEQUENCE [LARGE SCALE GENOMIC DNA]</scope>
    <source>
        <strain evidence="3">PCC 7822</strain>
    </source>
</reference>
<evidence type="ECO:0000313" key="2">
    <source>
        <dbReference type="EMBL" id="ADN16743.1"/>
    </source>
</evidence>
<evidence type="ECO:0000256" key="1">
    <source>
        <dbReference type="SAM" id="MobiDB-lite"/>
    </source>
</evidence>
<feature type="region of interest" description="Disordered" evidence="1">
    <location>
        <begin position="23"/>
        <end position="46"/>
    </location>
</feature>
<protein>
    <submittedName>
        <fullName evidence="2">Putative esterase</fullName>
    </submittedName>
</protein>
<organism evidence="2 3">
    <name type="scientific">Gloeothece verrucosa (strain PCC 7822)</name>
    <name type="common">Cyanothece sp. (strain PCC 7822)</name>
    <dbReference type="NCBI Taxonomy" id="497965"/>
    <lineage>
        <taxon>Bacteria</taxon>
        <taxon>Bacillati</taxon>
        <taxon>Cyanobacteriota</taxon>
        <taxon>Cyanophyceae</taxon>
        <taxon>Oscillatoriophycideae</taxon>
        <taxon>Chroococcales</taxon>
        <taxon>Aphanothecaceae</taxon>
        <taxon>Gloeothece</taxon>
        <taxon>Gloeothece verrucosa</taxon>
    </lineage>
</organism>
<dbReference type="NCBIfam" id="NF033738">
    <property type="entry name" value="microvirid_RiPP"/>
    <property type="match status" value="1"/>
</dbReference>
<gene>
    <name evidence="2" type="ordered locus">Cyan7822_4852</name>
</gene>
<feature type="compositionally biased region" description="Pro residues" evidence="1">
    <location>
        <begin position="36"/>
        <end position="46"/>
    </location>
</feature>
<dbReference type="AlphaFoldDB" id="E0UGC4"/>
<proteinExistence type="predicted"/>
<dbReference type="RefSeq" id="WP_013324783.1">
    <property type="nucleotide sequence ID" value="NC_014501.1"/>
</dbReference>
<name>E0UGC4_GLOV7</name>
<dbReference type="Pfam" id="PF12559">
    <property type="entry name" value="Inhibitor_I10"/>
    <property type="match status" value="1"/>
</dbReference>
<dbReference type="KEGG" id="cyj:Cyan7822_4852"/>
<dbReference type="InterPro" id="IPR022217">
    <property type="entry name" value="Prot_inh_I10_marinostatin"/>
</dbReference>
<keyword evidence="3" id="KW-1185">Reference proteome</keyword>
<accession>E0UGC4</accession>
<dbReference type="HOGENOM" id="CLU_2933672_0_0_3"/>
<evidence type="ECO:0000313" key="3">
    <source>
        <dbReference type="Proteomes" id="UP000008206"/>
    </source>
</evidence>
<dbReference type="Proteomes" id="UP000008206">
    <property type="component" value="Chromosome"/>
</dbReference>
<dbReference type="EMBL" id="CP002198">
    <property type="protein sequence ID" value="ADN16743.1"/>
    <property type="molecule type" value="Genomic_DNA"/>
</dbReference>